<dbReference type="PANTHER" id="PTHR30036:SF1">
    <property type="entry name" value="D-XYLOSE-BINDING PERIPLASMIC PROTEIN"/>
    <property type="match status" value="1"/>
</dbReference>
<dbReference type="EMBL" id="SLUO01000019">
    <property type="protein sequence ID" value="TCL54640.1"/>
    <property type="molecule type" value="Genomic_DNA"/>
</dbReference>
<keyword evidence="5" id="KW-1185">Reference proteome</keyword>
<reference evidence="4 5" key="1">
    <citation type="submission" date="2019-03" db="EMBL/GenBank/DDBJ databases">
        <title>Genomic Encyclopedia of Type Strains, Phase IV (KMG-IV): sequencing the most valuable type-strain genomes for metagenomic binning, comparative biology and taxonomic classification.</title>
        <authorList>
            <person name="Goeker M."/>
        </authorList>
    </citation>
    <scope>NUCLEOTIDE SEQUENCE [LARGE SCALE GENOMIC DNA]</scope>
    <source>
        <strain evidence="4 5">DSM 100556</strain>
    </source>
</reference>
<dbReference type="STRING" id="1469948.GCA_000732725_03336"/>
<evidence type="ECO:0000256" key="1">
    <source>
        <dbReference type="ARBA" id="ARBA00004196"/>
    </source>
</evidence>
<evidence type="ECO:0000313" key="4">
    <source>
        <dbReference type="EMBL" id="TCL54640.1"/>
    </source>
</evidence>
<proteinExistence type="predicted"/>
<dbReference type="PROSITE" id="PS51257">
    <property type="entry name" value="PROKAR_LIPOPROTEIN"/>
    <property type="match status" value="1"/>
</dbReference>
<comment type="caution">
    <text evidence="4">The sequence shown here is derived from an EMBL/GenBank/DDBJ whole genome shotgun (WGS) entry which is preliminary data.</text>
</comment>
<evidence type="ECO:0000259" key="3">
    <source>
        <dbReference type="Pfam" id="PF13407"/>
    </source>
</evidence>
<dbReference type="PANTHER" id="PTHR30036">
    <property type="entry name" value="D-XYLOSE-BINDING PERIPLASMIC PROTEIN"/>
    <property type="match status" value="1"/>
</dbReference>
<evidence type="ECO:0000313" key="5">
    <source>
        <dbReference type="Proteomes" id="UP000295718"/>
    </source>
</evidence>
<dbReference type="Gene3D" id="3.40.50.2300">
    <property type="match status" value="2"/>
</dbReference>
<dbReference type="InterPro" id="IPR025997">
    <property type="entry name" value="SBP_2_dom"/>
</dbReference>
<feature type="domain" description="Periplasmic binding protein" evidence="3">
    <location>
        <begin position="44"/>
        <end position="297"/>
    </location>
</feature>
<dbReference type="GO" id="GO:0030246">
    <property type="term" value="F:carbohydrate binding"/>
    <property type="evidence" value="ECO:0007669"/>
    <property type="project" value="TreeGrafter"/>
</dbReference>
<comment type="subcellular location">
    <subcellularLocation>
        <location evidence="1">Cell envelope</location>
    </subcellularLocation>
</comment>
<dbReference type="InterPro" id="IPR028082">
    <property type="entry name" value="Peripla_BP_I"/>
</dbReference>
<keyword evidence="2" id="KW-0732">Signal</keyword>
<dbReference type="InterPro" id="IPR050555">
    <property type="entry name" value="Bact_Solute-Bind_Prot2"/>
</dbReference>
<accession>A0A4R1QWD9</accession>
<organism evidence="4 5">
    <name type="scientific">Kineothrix alysoides</name>
    <dbReference type="NCBI Taxonomy" id="1469948"/>
    <lineage>
        <taxon>Bacteria</taxon>
        <taxon>Bacillati</taxon>
        <taxon>Bacillota</taxon>
        <taxon>Clostridia</taxon>
        <taxon>Lachnospirales</taxon>
        <taxon>Lachnospiraceae</taxon>
        <taxon>Kineothrix</taxon>
    </lineage>
</organism>
<protein>
    <submittedName>
        <fullName evidence="4">D-xylose transport system substrate-binding protein</fullName>
    </submittedName>
</protein>
<dbReference type="Pfam" id="PF13407">
    <property type="entry name" value="Peripla_BP_4"/>
    <property type="match status" value="1"/>
</dbReference>
<gene>
    <name evidence="4" type="ORF">EDD76_11963</name>
</gene>
<dbReference type="SUPFAM" id="SSF53822">
    <property type="entry name" value="Periplasmic binding protein-like I"/>
    <property type="match status" value="1"/>
</dbReference>
<dbReference type="AlphaFoldDB" id="A0A4R1QWD9"/>
<dbReference type="Proteomes" id="UP000295718">
    <property type="component" value="Unassembled WGS sequence"/>
</dbReference>
<name>A0A4R1QWD9_9FIRM</name>
<dbReference type="GO" id="GO:0030288">
    <property type="term" value="C:outer membrane-bounded periplasmic space"/>
    <property type="evidence" value="ECO:0007669"/>
    <property type="project" value="TreeGrafter"/>
</dbReference>
<sequence length="351" mass="39175">MIKSNRFLWKIILTAIILAMFSGCGSKVDTRQDLKEEEKELIQIGMIFDNFVMERWERDRDVFVSTAKELGAEVNVQNANSSVEEQVNLMDYFIKKKVDAIVIVPIDSAPLVSSVKKAQDAGIKVICYDRIIVGAEPDLYISFDNKMVGSIMGNLLSARLGVGDKVLMISGPITDHNVEEVNEGFMEVMREKNIEILDTYYAEEWKPEYASAYVRQHSDLISQIKGIMCGNDSLAGQAVVALAEQRLAGDIYVTGQDADLSACQRIVEGTQYMTVYKQVEKLAVRAAQATVSLVNGEVLKSDFYTTEDGNEVLYIKMEPIGVTSLNINAVIIDSGFHLKEDVYLNRPELLD</sequence>
<dbReference type="RefSeq" id="WP_242843325.1">
    <property type="nucleotide sequence ID" value="NZ_JPNB01000002.1"/>
</dbReference>
<evidence type="ECO:0000256" key="2">
    <source>
        <dbReference type="ARBA" id="ARBA00022729"/>
    </source>
</evidence>